<keyword evidence="2" id="KW-0418">Kinase</keyword>
<feature type="compositionally biased region" description="Basic and acidic residues" evidence="1">
    <location>
        <begin position="79"/>
        <end position="90"/>
    </location>
</feature>
<dbReference type="InterPro" id="IPR011009">
    <property type="entry name" value="Kinase-like_dom_sf"/>
</dbReference>
<dbReference type="Proteomes" id="UP001604277">
    <property type="component" value="Unassembled WGS sequence"/>
</dbReference>
<dbReference type="PANTHER" id="PTHR48010:SF1">
    <property type="entry name" value="PROTEIN KINASE DOMAIN-CONTAINING PROTEIN"/>
    <property type="match status" value="1"/>
</dbReference>
<evidence type="ECO:0000313" key="2">
    <source>
        <dbReference type="EMBL" id="KAL2550645.1"/>
    </source>
</evidence>
<reference evidence="3" key="1">
    <citation type="submission" date="2024-07" db="EMBL/GenBank/DDBJ databases">
        <title>Two chromosome-level genome assemblies of Korean endemic species Abeliophyllum distichum and Forsythia ovata (Oleaceae).</title>
        <authorList>
            <person name="Jang H."/>
        </authorList>
    </citation>
    <scope>NUCLEOTIDE SEQUENCE [LARGE SCALE GENOMIC DNA]</scope>
</reference>
<evidence type="ECO:0000256" key="1">
    <source>
        <dbReference type="SAM" id="MobiDB-lite"/>
    </source>
</evidence>
<dbReference type="GO" id="GO:0016301">
    <property type="term" value="F:kinase activity"/>
    <property type="evidence" value="ECO:0007669"/>
    <property type="project" value="UniProtKB-KW"/>
</dbReference>
<comment type="caution">
    <text evidence="2">The sequence shown here is derived from an EMBL/GenBank/DDBJ whole genome shotgun (WGS) entry which is preliminary data.</text>
</comment>
<dbReference type="PANTHER" id="PTHR48010">
    <property type="entry name" value="OS05G0588300 PROTEIN"/>
    <property type="match status" value="1"/>
</dbReference>
<dbReference type="SUPFAM" id="SSF56112">
    <property type="entry name" value="Protein kinase-like (PK-like)"/>
    <property type="match status" value="1"/>
</dbReference>
<proteinExistence type="predicted"/>
<name>A0ABD1WMF1_9LAMI</name>
<sequence length="235" mass="27015">MSKSVFGVEAQIEMYRSSRDNWERLVEAVLRREQLRETALDDSWSLSTASASNSHYSLSSSLPRLNMMEDMRSNGGRRANTEPKTKDARSRIKQPIIQVKAFFKTTKLRKKEKSVFNKIVFIEGCNLAFDLQDLLSAYGEILARGTFGFTYSAQLKNGPTMVVKALTEVSVTIVEFEQQMKFLGSIKHDNVVIPRGYHFSEDYKFILYNHYSRGSVTAMLHGMFQTRFFILLKHL</sequence>
<feature type="region of interest" description="Disordered" evidence="1">
    <location>
        <begin position="71"/>
        <end position="90"/>
    </location>
</feature>
<keyword evidence="2" id="KW-0808">Transferase</keyword>
<keyword evidence="3" id="KW-1185">Reference proteome</keyword>
<keyword evidence="2" id="KW-0675">Receptor</keyword>
<dbReference type="Gene3D" id="3.30.200.20">
    <property type="entry name" value="Phosphorylase Kinase, domain 1"/>
    <property type="match status" value="1"/>
</dbReference>
<dbReference type="InterPro" id="IPR050994">
    <property type="entry name" value="At_inactive_RLKs"/>
</dbReference>
<accession>A0ABD1WMF1</accession>
<gene>
    <name evidence="2" type="ORF">Fot_12175</name>
</gene>
<protein>
    <submittedName>
        <fullName evidence="2">Inactive receptor kinase</fullName>
    </submittedName>
</protein>
<evidence type="ECO:0000313" key="3">
    <source>
        <dbReference type="Proteomes" id="UP001604277"/>
    </source>
</evidence>
<organism evidence="2 3">
    <name type="scientific">Forsythia ovata</name>
    <dbReference type="NCBI Taxonomy" id="205694"/>
    <lineage>
        <taxon>Eukaryota</taxon>
        <taxon>Viridiplantae</taxon>
        <taxon>Streptophyta</taxon>
        <taxon>Embryophyta</taxon>
        <taxon>Tracheophyta</taxon>
        <taxon>Spermatophyta</taxon>
        <taxon>Magnoliopsida</taxon>
        <taxon>eudicotyledons</taxon>
        <taxon>Gunneridae</taxon>
        <taxon>Pentapetalae</taxon>
        <taxon>asterids</taxon>
        <taxon>lamiids</taxon>
        <taxon>Lamiales</taxon>
        <taxon>Oleaceae</taxon>
        <taxon>Forsythieae</taxon>
        <taxon>Forsythia</taxon>
    </lineage>
</organism>
<dbReference type="AlphaFoldDB" id="A0ABD1WMF1"/>
<dbReference type="EMBL" id="JBFOLJ010000003">
    <property type="protein sequence ID" value="KAL2550645.1"/>
    <property type="molecule type" value="Genomic_DNA"/>
</dbReference>